<organism evidence="5 6">
    <name type="scientific">Clupea harengus</name>
    <name type="common">Atlantic herring</name>
    <dbReference type="NCBI Taxonomy" id="7950"/>
    <lineage>
        <taxon>Eukaryota</taxon>
        <taxon>Metazoa</taxon>
        <taxon>Chordata</taxon>
        <taxon>Craniata</taxon>
        <taxon>Vertebrata</taxon>
        <taxon>Euteleostomi</taxon>
        <taxon>Actinopterygii</taxon>
        <taxon>Neopterygii</taxon>
        <taxon>Teleostei</taxon>
        <taxon>Clupei</taxon>
        <taxon>Clupeiformes</taxon>
        <taxon>Clupeoidei</taxon>
        <taxon>Clupeidae</taxon>
        <taxon>Clupea</taxon>
    </lineage>
</organism>
<dbReference type="InterPro" id="IPR058923">
    <property type="entry name" value="RCC1-like_dom"/>
</dbReference>
<dbReference type="Gene3D" id="2.130.10.30">
    <property type="entry name" value="Regulator of chromosome condensation 1/beta-lactamase-inhibitor protein II"/>
    <property type="match status" value="3"/>
</dbReference>
<dbReference type="Proteomes" id="UP000515152">
    <property type="component" value="Chromosome 3"/>
</dbReference>
<dbReference type="CTD" id="26297"/>
<dbReference type="InterPro" id="IPR000408">
    <property type="entry name" value="Reg_chr_condens"/>
</dbReference>
<dbReference type="GeneID" id="105905125"/>
<feature type="repeat" description="RCC1" evidence="2">
    <location>
        <begin position="62"/>
        <end position="111"/>
    </location>
</feature>
<feature type="repeat" description="RCC1" evidence="2">
    <location>
        <begin position="112"/>
        <end position="163"/>
    </location>
</feature>
<dbReference type="PANTHER" id="PTHR22872">
    <property type="entry name" value="BTK-BINDING PROTEIN-RELATED"/>
    <property type="match status" value="1"/>
</dbReference>
<name>A0A6P3W563_CLUHA</name>
<sequence>METSTLSKYRLYTWGANSYGQLGQRGTEDLAEPQHAESSLLKEGVSCITGGGGHSVLITGSGSLLVCGQNHKGQLGLGHTTEVLTFVSVSFPSPVQQVCCGWDFTLFLTGSGQVLSCGSNAFGQLGVPLQVPYSAQPLPVQSLHEPVISVAAGLRHALAVTRSGGVYQWGTGLYNQAKRCRRDSVVPSYLSSKEPCIVPGLNHVTTVKVAAGSAHSVCVTARGDVFLWGSNKYGQLGHADSFLPLPVALDRSLFDGESVIHIHSGWTHLIASTESGRVFTWGRVNYGQLGRQVPANGSTELGPDASQTESSPMPHCVPTEIPDLTGASKIACGSEHSLAIVGDRLFSWGWNEHGMCGDGSLCDVMRPRPIPALRGARPVLIGCGAGHSMALCCMKDGEDCAAALAEGEIV</sequence>
<evidence type="ECO:0000256" key="3">
    <source>
        <dbReference type="SAM" id="MobiDB-lite"/>
    </source>
</evidence>
<proteinExistence type="predicted"/>
<feature type="region of interest" description="Disordered" evidence="3">
    <location>
        <begin position="295"/>
        <end position="314"/>
    </location>
</feature>
<evidence type="ECO:0000256" key="1">
    <source>
        <dbReference type="ARBA" id="ARBA00022737"/>
    </source>
</evidence>
<evidence type="ECO:0000256" key="2">
    <source>
        <dbReference type="PROSITE-ProRule" id="PRU00235"/>
    </source>
</evidence>
<dbReference type="RefSeq" id="XP_012688563.1">
    <property type="nucleotide sequence ID" value="XM_012833109.3"/>
</dbReference>
<feature type="compositionally biased region" description="Polar residues" evidence="3">
    <location>
        <begin position="295"/>
        <end position="311"/>
    </location>
</feature>
<evidence type="ECO:0000313" key="5">
    <source>
        <dbReference type="Proteomes" id="UP000515152"/>
    </source>
</evidence>
<feature type="domain" description="RCC1-like" evidence="4">
    <location>
        <begin position="11"/>
        <end position="390"/>
    </location>
</feature>
<dbReference type="AlphaFoldDB" id="A0A6P3W563"/>
<dbReference type="KEGG" id="char:105905125"/>
<dbReference type="PROSITE" id="PS50012">
    <property type="entry name" value="RCC1_3"/>
    <property type="match status" value="7"/>
</dbReference>
<dbReference type="InterPro" id="IPR009091">
    <property type="entry name" value="RCC1/BLIP-II"/>
</dbReference>
<reference evidence="6" key="1">
    <citation type="submission" date="2025-08" db="UniProtKB">
        <authorList>
            <consortium name="RefSeq"/>
        </authorList>
    </citation>
    <scope>IDENTIFICATION</scope>
</reference>
<feature type="repeat" description="RCC1" evidence="2">
    <location>
        <begin position="223"/>
        <end position="275"/>
    </location>
</feature>
<feature type="repeat" description="RCC1" evidence="2">
    <location>
        <begin position="343"/>
        <end position="394"/>
    </location>
</feature>
<gene>
    <name evidence="6" type="primary">sergef</name>
</gene>
<dbReference type="PRINTS" id="PR00633">
    <property type="entry name" value="RCCNDNSATION"/>
</dbReference>
<dbReference type="Pfam" id="PF25390">
    <property type="entry name" value="WD40_RLD"/>
    <property type="match status" value="1"/>
</dbReference>
<accession>A0A6P3W563</accession>
<dbReference type="SUPFAM" id="SSF50985">
    <property type="entry name" value="RCC1/BLIP-II"/>
    <property type="match status" value="1"/>
</dbReference>
<feature type="repeat" description="RCC1" evidence="2">
    <location>
        <begin position="276"/>
        <end position="343"/>
    </location>
</feature>
<dbReference type="OrthoDB" id="10256179at2759"/>
<evidence type="ECO:0000259" key="4">
    <source>
        <dbReference type="Pfam" id="PF25390"/>
    </source>
</evidence>
<dbReference type="InterPro" id="IPR051625">
    <property type="entry name" value="Signaling_Regulatory_Domain"/>
</dbReference>
<keyword evidence="5" id="KW-1185">Reference proteome</keyword>
<dbReference type="PROSITE" id="PS00626">
    <property type="entry name" value="RCC1_2"/>
    <property type="match status" value="3"/>
</dbReference>
<keyword evidence="1" id="KW-0677">Repeat</keyword>
<feature type="repeat" description="RCC1" evidence="2">
    <location>
        <begin position="164"/>
        <end position="222"/>
    </location>
</feature>
<protein>
    <submittedName>
        <fullName evidence="6">Secretion-regulating guanine nucleotide exchange factor</fullName>
    </submittedName>
</protein>
<evidence type="ECO:0000313" key="6">
    <source>
        <dbReference type="RefSeq" id="XP_012688563.1"/>
    </source>
</evidence>
<feature type="repeat" description="RCC1" evidence="2">
    <location>
        <begin position="9"/>
        <end position="61"/>
    </location>
</feature>